<evidence type="ECO:0000313" key="3">
    <source>
        <dbReference type="Proteomes" id="UP000789405"/>
    </source>
</evidence>
<feature type="region of interest" description="Disordered" evidence="1">
    <location>
        <begin position="161"/>
        <end position="195"/>
    </location>
</feature>
<dbReference type="Proteomes" id="UP000789405">
    <property type="component" value="Unassembled WGS sequence"/>
</dbReference>
<dbReference type="InterPro" id="IPR001084">
    <property type="entry name" value="MAP_tubulin-bd_rpt"/>
</dbReference>
<gene>
    <name evidence="2" type="ORF">DERYTH_LOCUS22192</name>
</gene>
<proteinExistence type="predicted"/>
<evidence type="ECO:0000256" key="1">
    <source>
        <dbReference type="SAM" id="MobiDB-lite"/>
    </source>
</evidence>
<dbReference type="AlphaFoldDB" id="A0A9N9JT96"/>
<name>A0A9N9JT96_9GLOM</name>
<feature type="non-terminal residue" evidence="2">
    <location>
        <position position="1"/>
    </location>
</feature>
<sequence length="195" mass="21860">NIHHTPGGGDIKIYSRKLSYHNASPKIRTRSNSNEGSIEDRSDIVYSPVSSLALDESLEVNSPPSDPLTNTNTPLTEGLPPIIESTHIEEINEDDYNDEPGYHQTSDPSKNLKDQIIEKQGFDVNEPDEILQNSRLNDTDLDFKVNVQRKTLLLTNDSNSSRALSTVEMPPDNPSLPNKPELTFDQKKDYDASWL</sequence>
<feature type="compositionally biased region" description="Basic and acidic residues" evidence="1">
    <location>
        <begin position="182"/>
        <end position="195"/>
    </location>
</feature>
<reference evidence="2" key="1">
    <citation type="submission" date="2021-06" db="EMBL/GenBank/DDBJ databases">
        <authorList>
            <person name="Kallberg Y."/>
            <person name="Tangrot J."/>
            <person name="Rosling A."/>
        </authorList>
    </citation>
    <scope>NUCLEOTIDE SEQUENCE</scope>
    <source>
        <strain evidence="2">MA453B</strain>
    </source>
</reference>
<accession>A0A9N9JT96</accession>
<dbReference type="OrthoDB" id="10496321at2759"/>
<protein>
    <submittedName>
        <fullName evidence="2">5600_t:CDS:1</fullName>
    </submittedName>
</protein>
<dbReference type="PROSITE" id="PS51491">
    <property type="entry name" value="TAU_MAP_2"/>
    <property type="match status" value="1"/>
</dbReference>
<dbReference type="EMBL" id="CAJVPY010030141">
    <property type="protein sequence ID" value="CAG8795049.1"/>
    <property type="molecule type" value="Genomic_DNA"/>
</dbReference>
<keyword evidence="3" id="KW-1185">Reference proteome</keyword>
<dbReference type="GO" id="GO:0015631">
    <property type="term" value="F:tubulin binding"/>
    <property type="evidence" value="ECO:0007669"/>
    <property type="project" value="InterPro"/>
</dbReference>
<feature type="region of interest" description="Disordered" evidence="1">
    <location>
        <begin position="58"/>
        <end position="79"/>
    </location>
</feature>
<organism evidence="2 3">
    <name type="scientific">Dentiscutata erythropus</name>
    <dbReference type="NCBI Taxonomy" id="1348616"/>
    <lineage>
        <taxon>Eukaryota</taxon>
        <taxon>Fungi</taxon>
        <taxon>Fungi incertae sedis</taxon>
        <taxon>Mucoromycota</taxon>
        <taxon>Glomeromycotina</taxon>
        <taxon>Glomeromycetes</taxon>
        <taxon>Diversisporales</taxon>
        <taxon>Gigasporaceae</taxon>
        <taxon>Dentiscutata</taxon>
    </lineage>
</organism>
<feature type="compositionally biased region" description="Polar residues" evidence="1">
    <location>
        <begin position="59"/>
        <end position="75"/>
    </location>
</feature>
<evidence type="ECO:0000313" key="2">
    <source>
        <dbReference type="EMBL" id="CAG8795049.1"/>
    </source>
</evidence>
<comment type="caution">
    <text evidence="2">The sequence shown here is derived from an EMBL/GenBank/DDBJ whole genome shotgun (WGS) entry which is preliminary data.</text>
</comment>